<evidence type="ECO:0000313" key="16">
    <source>
        <dbReference type="EMBL" id="KGD65451.1"/>
    </source>
</evidence>
<comment type="caution">
    <text evidence="16">The sequence shown here is derived from an EMBL/GenBank/DDBJ whole genome shotgun (WGS) entry which is preliminary data.</text>
</comment>
<evidence type="ECO:0000256" key="1">
    <source>
        <dbReference type="ARBA" id="ARBA00003237"/>
    </source>
</evidence>
<keyword evidence="7 12" id="KW-0328">Glycosyltransferase</keyword>
<sequence length="281" mass="30453">MSQPLPDYIRDDITRNVAFALEEDIRDGDITAQLIDADSTSTATIITREDAVMCGIAWADEVFRQLGDVKLEWHVADGDRLTPDTTLCTLSGNTRQILTGERTALNFLQTLMGTATTARRYADAVAGSHVTILDTRKTLPGLRAGQKYAVLCGGCQNHRIGLYDAFLIKENHVAACGGITAAIERARALAPEKKIIVEVETLEELQEAAALRPDQIMLDNFSADMLAGAAKMNIASKLEVSGNLTVEDAANLPISREWFLSSGALTKHVRATDLSLRLSAP</sequence>
<reference evidence="16 17" key="1">
    <citation type="submission" date="2012-09" db="EMBL/GenBank/DDBJ databases">
        <title>Genome Sequence of alkane-degrading Bacterium Alcanivorax sp. 19-m-6.</title>
        <authorList>
            <person name="Lai Q."/>
            <person name="Shao Z."/>
        </authorList>
    </citation>
    <scope>NUCLEOTIDE SEQUENCE [LARGE SCALE GENOMIC DNA]</scope>
    <source>
        <strain evidence="16 17">19-m-6</strain>
    </source>
</reference>
<evidence type="ECO:0000256" key="3">
    <source>
        <dbReference type="ARBA" id="ARBA00009400"/>
    </source>
</evidence>
<evidence type="ECO:0000256" key="10">
    <source>
        <dbReference type="ARBA" id="ARBA00047445"/>
    </source>
</evidence>
<evidence type="ECO:0000256" key="4">
    <source>
        <dbReference type="ARBA" id="ARBA00011218"/>
    </source>
</evidence>
<dbReference type="GO" id="GO:0034213">
    <property type="term" value="P:quinolinate catabolic process"/>
    <property type="evidence" value="ECO:0007669"/>
    <property type="project" value="TreeGrafter"/>
</dbReference>
<dbReference type="InterPro" id="IPR037128">
    <property type="entry name" value="Quinolinate_PRibosylTase_N_sf"/>
</dbReference>
<comment type="catalytic activity">
    <reaction evidence="10">
        <text>nicotinate beta-D-ribonucleotide + CO2 + diphosphate = quinolinate + 5-phospho-alpha-D-ribose 1-diphosphate + 2 H(+)</text>
        <dbReference type="Rhea" id="RHEA:12733"/>
        <dbReference type="ChEBI" id="CHEBI:15378"/>
        <dbReference type="ChEBI" id="CHEBI:16526"/>
        <dbReference type="ChEBI" id="CHEBI:29959"/>
        <dbReference type="ChEBI" id="CHEBI:33019"/>
        <dbReference type="ChEBI" id="CHEBI:57502"/>
        <dbReference type="ChEBI" id="CHEBI:58017"/>
        <dbReference type="EC" id="2.4.2.19"/>
    </reaction>
</comment>
<comment type="pathway">
    <text evidence="2">Cofactor biosynthesis; NAD(+) biosynthesis; nicotinate D-ribonucleotide from quinolinate: step 1/1.</text>
</comment>
<dbReference type="GO" id="GO:0009435">
    <property type="term" value="P:NAD+ biosynthetic process"/>
    <property type="evidence" value="ECO:0007669"/>
    <property type="project" value="UniProtKB-UniPathway"/>
</dbReference>
<evidence type="ECO:0000256" key="5">
    <source>
        <dbReference type="ARBA" id="ARBA00011944"/>
    </source>
</evidence>
<dbReference type="Pfam" id="PF01729">
    <property type="entry name" value="QRPTase_C"/>
    <property type="match status" value="1"/>
</dbReference>
<evidence type="ECO:0000256" key="6">
    <source>
        <dbReference type="ARBA" id="ARBA00022642"/>
    </source>
</evidence>
<comment type="subunit">
    <text evidence="4">Hexamer formed by 3 homodimers.</text>
</comment>
<dbReference type="InterPro" id="IPR004393">
    <property type="entry name" value="NadC"/>
</dbReference>
<dbReference type="CDD" id="cd01572">
    <property type="entry name" value="QPRTase"/>
    <property type="match status" value="1"/>
</dbReference>
<dbReference type="RefSeq" id="WP_035231535.1">
    <property type="nucleotide sequence ID" value="NZ_ARXV01000004.1"/>
</dbReference>
<comment type="function">
    <text evidence="1">Involved in the catabolism of quinolinic acid (QA).</text>
</comment>
<dbReference type="STRING" id="1177154.Y5S_01344"/>
<proteinExistence type="inferred from homology"/>
<dbReference type="PANTHER" id="PTHR32179:SF3">
    <property type="entry name" value="NICOTINATE-NUCLEOTIDE PYROPHOSPHORYLASE [CARBOXYLATING]"/>
    <property type="match status" value="1"/>
</dbReference>
<evidence type="ECO:0000256" key="13">
    <source>
        <dbReference type="PIRSR" id="PIRSR006250-1"/>
    </source>
</evidence>
<dbReference type="FunFam" id="3.90.1170.20:FF:000001">
    <property type="entry name" value="Nicotinate-nucleotide diphosphorylase (Carboxylating)"/>
    <property type="match status" value="1"/>
</dbReference>
<evidence type="ECO:0000256" key="8">
    <source>
        <dbReference type="ARBA" id="ARBA00022679"/>
    </source>
</evidence>
<dbReference type="GO" id="GO:0004514">
    <property type="term" value="F:nicotinate-nucleotide diphosphorylase (carboxylating) activity"/>
    <property type="evidence" value="ECO:0007669"/>
    <property type="project" value="UniProtKB-EC"/>
</dbReference>
<organism evidence="16 17">
    <name type="scientific">Alcanivorax nanhaiticus</name>
    <dbReference type="NCBI Taxonomy" id="1177154"/>
    <lineage>
        <taxon>Bacteria</taxon>
        <taxon>Pseudomonadati</taxon>
        <taxon>Pseudomonadota</taxon>
        <taxon>Gammaproteobacteria</taxon>
        <taxon>Oceanospirillales</taxon>
        <taxon>Alcanivoracaceae</taxon>
        <taxon>Alcanivorax</taxon>
    </lineage>
</organism>
<dbReference type="SUPFAM" id="SSF51690">
    <property type="entry name" value="Nicotinate/Quinolinate PRTase C-terminal domain-like"/>
    <property type="match status" value="1"/>
</dbReference>
<evidence type="ECO:0000256" key="11">
    <source>
        <dbReference type="ARBA" id="ARBA00069173"/>
    </source>
</evidence>
<dbReference type="Gene3D" id="3.90.1170.20">
    <property type="entry name" value="Quinolinate phosphoribosyl transferase, N-terminal domain"/>
    <property type="match status" value="1"/>
</dbReference>
<dbReference type="PANTHER" id="PTHR32179">
    <property type="entry name" value="NICOTINATE-NUCLEOTIDE PYROPHOSPHORYLASE [CARBOXYLATING]"/>
    <property type="match status" value="1"/>
</dbReference>
<dbReference type="Proteomes" id="UP000029444">
    <property type="component" value="Unassembled WGS sequence"/>
</dbReference>
<dbReference type="SUPFAM" id="SSF54675">
    <property type="entry name" value="Nicotinate/Quinolinate PRTase N-terminal domain-like"/>
    <property type="match status" value="1"/>
</dbReference>
<feature type="binding site" evidence="13">
    <location>
        <position position="169"/>
    </location>
    <ligand>
        <name>substrate</name>
    </ligand>
</feature>
<dbReference type="Pfam" id="PF02749">
    <property type="entry name" value="QRPTase_N"/>
    <property type="match status" value="1"/>
</dbReference>
<gene>
    <name evidence="16" type="ORF">Y5S_01344</name>
</gene>
<evidence type="ECO:0000313" key="17">
    <source>
        <dbReference type="Proteomes" id="UP000029444"/>
    </source>
</evidence>
<evidence type="ECO:0000256" key="9">
    <source>
        <dbReference type="ARBA" id="ARBA00033102"/>
    </source>
</evidence>
<feature type="domain" description="Quinolinate phosphoribosyl transferase N-terminal" evidence="15">
    <location>
        <begin position="29"/>
        <end position="111"/>
    </location>
</feature>
<feature type="binding site" evidence="13">
    <location>
        <position position="102"/>
    </location>
    <ligand>
        <name>substrate</name>
    </ligand>
</feature>
<dbReference type="InterPro" id="IPR036068">
    <property type="entry name" value="Nicotinate_pribotase-like_C"/>
</dbReference>
<dbReference type="InterPro" id="IPR002638">
    <property type="entry name" value="Quinolinate_PRibosylTrfase_C"/>
</dbReference>
<evidence type="ECO:0000256" key="2">
    <source>
        <dbReference type="ARBA" id="ARBA00004893"/>
    </source>
</evidence>
<accession>A0A095SLB0</accession>
<dbReference type="GO" id="GO:0005737">
    <property type="term" value="C:cytoplasm"/>
    <property type="evidence" value="ECO:0007669"/>
    <property type="project" value="TreeGrafter"/>
</dbReference>
<dbReference type="EMBL" id="ARXV01000004">
    <property type="protein sequence ID" value="KGD65451.1"/>
    <property type="molecule type" value="Genomic_DNA"/>
</dbReference>
<dbReference type="FunFam" id="3.20.20.70:FF:000030">
    <property type="entry name" value="Nicotinate-nucleotide pyrophosphorylase, carboxylating"/>
    <property type="match status" value="1"/>
</dbReference>
<feature type="binding site" evidence="13">
    <location>
        <begin position="241"/>
        <end position="243"/>
    </location>
    <ligand>
        <name>substrate</name>
    </ligand>
</feature>
<keyword evidence="17" id="KW-1185">Reference proteome</keyword>
<dbReference type="PATRIC" id="fig|1177154.3.peg.1368"/>
<dbReference type="NCBIfam" id="TIGR00078">
    <property type="entry name" value="nadC"/>
    <property type="match status" value="1"/>
</dbReference>
<dbReference type="InterPro" id="IPR022412">
    <property type="entry name" value="Quinolinate_PRibosylTrfase_N"/>
</dbReference>
<dbReference type="UniPathway" id="UPA00253">
    <property type="reaction ID" value="UER00331"/>
</dbReference>
<feature type="domain" description="Quinolinate phosphoribosyl transferase C-terminal" evidence="14">
    <location>
        <begin position="115"/>
        <end position="277"/>
    </location>
</feature>
<dbReference type="EC" id="2.4.2.19" evidence="5"/>
<dbReference type="eggNOG" id="COG0157">
    <property type="taxonomic scope" value="Bacteria"/>
</dbReference>
<feature type="binding site" evidence="13">
    <location>
        <position position="219"/>
    </location>
    <ligand>
        <name>substrate</name>
    </ligand>
</feature>
<evidence type="ECO:0000259" key="15">
    <source>
        <dbReference type="Pfam" id="PF02749"/>
    </source>
</evidence>
<feature type="binding site" evidence="13">
    <location>
        <begin position="262"/>
        <end position="264"/>
    </location>
    <ligand>
        <name>substrate</name>
    </ligand>
</feature>
<dbReference type="OrthoDB" id="9782546at2"/>
<feature type="binding site" evidence="13">
    <location>
        <position position="159"/>
    </location>
    <ligand>
        <name>substrate</name>
    </ligand>
</feature>
<keyword evidence="8 12" id="KW-0808">Transferase</keyword>
<protein>
    <recommendedName>
        <fullName evidence="11">Probable nicotinate-nucleotide pyrophosphorylase [carboxylating]</fullName>
        <ecNumber evidence="5">2.4.2.19</ecNumber>
    </recommendedName>
    <alternativeName>
        <fullName evidence="9">Quinolinate phosphoribosyltransferase [decarboxylating]</fullName>
    </alternativeName>
</protein>
<evidence type="ECO:0000256" key="7">
    <source>
        <dbReference type="ARBA" id="ARBA00022676"/>
    </source>
</evidence>
<comment type="similarity">
    <text evidence="3 12">Belongs to the NadC/ModD family.</text>
</comment>
<dbReference type="Gene3D" id="3.20.20.70">
    <property type="entry name" value="Aldolase class I"/>
    <property type="match status" value="1"/>
</dbReference>
<evidence type="ECO:0000259" key="14">
    <source>
        <dbReference type="Pfam" id="PF01729"/>
    </source>
</evidence>
<dbReference type="PIRSF" id="PIRSF006250">
    <property type="entry name" value="NadC_ModD"/>
    <property type="match status" value="1"/>
</dbReference>
<evidence type="ECO:0000256" key="12">
    <source>
        <dbReference type="PIRNR" id="PIRNR006250"/>
    </source>
</evidence>
<feature type="binding site" evidence="13">
    <location>
        <position position="198"/>
    </location>
    <ligand>
        <name>substrate</name>
    </ligand>
</feature>
<name>A0A095SLB0_9GAMM</name>
<dbReference type="InterPro" id="IPR027277">
    <property type="entry name" value="NadC/ModD"/>
</dbReference>
<keyword evidence="6" id="KW-0662">Pyridine nucleotide biosynthesis</keyword>
<dbReference type="InterPro" id="IPR013785">
    <property type="entry name" value="Aldolase_TIM"/>
</dbReference>
<dbReference type="AlphaFoldDB" id="A0A095SLB0"/>
<feature type="binding site" evidence="13">
    <location>
        <begin position="135"/>
        <end position="137"/>
    </location>
    <ligand>
        <name>substrate</name>
    </ligand>
</feature>